<dbReference type="PRINTS" id="PR00252">
    <property type="entry name" value="NRIONCHANNEL"/>
</dbReference>
<accession>A0AAF3FQV5</accession>
<feature type="signal peptide" evidence="5">
    <location>
        <begin position="1"/>
        <end position="16"/>
    </location>
</feature>
<name>A0AAF3FQV5_9BILA</name>
<proteinExistence type="inferred from homology"/>
<dbReference type="Gene3D" id="1.20.58.390">
    <property type="entry name" value="Neurotransmitter-gated ion-channel transmembrane domain"/>
    <property type="match status" value="1"/>
</dbReference>
<dbReference type="CDD" id="cd18989">
    <property type="entry name" value="LGIC_ECD_cation"/>
    <property type="match status" value="1"/>
</dbReference>
<keyword evidence="7" id="KW-1185">Reference proteome</keyword>
<dbReference type="FunFam" id="2.70.170.10:FF:000027">
    <property type="entry name" value="Ligand-Gated ion Channel"/>
    <property type="match status" value="1"/>
</dbReference>
<dbReference type="InterPro" id="IPR038050">
    <property type="entry name" value="Neuro_actylchol_rec"/>
</dbReference>
<dbReference type="InterPro" id="IPR006202">
    <property type="entry name" value="Neur_chan_lig-bd"/>
</dbReference>
<evidence type="ECO:0000256" key="1">
    <source>
        <dbReference type="ARBA" id="ARBA00004141"/>
    </source>
</evidence>
<keyword evidence="5" id="KW-0406">Ion transport</keyword>
<dbReference type="GO" id="GO:0016020">
    <property type="term" value="C:membrane"/>
    <property type="evidence" value="ECO:0007669"/>
    <property type="project" value="UniProtKB-SubCell"/>
</dbReference>
<keyword evidence="5" id="KW-0407">Ion channel</keyword>
<evidence type="ECO:0000256" key="5">
    <source>
        <dbReference type="RuleBase" id="RU000687"/>
    </source>
</evidence>
<sequence length="322" mass="37392">MQEFLFILLLLSISRGQYTNWTKLGVDEEYGSYLDSTSDLYKELFQTRPYQRDLSPVYSKQPKNSSAFNRPPLNVSITLSFVKIFELDPQKQTMTALIEFVQQWKDVRLAWDREDFDDVEMIWVKYDTIWIPEYSMIDLSSYNEAWPDYRRPARLTSDGAVYLDSMAVATLSCLMDLGTFPFDTQTCPIAFALNTYSVNQITMEGVLFPDFDYSKLSGNGEWELRNITKEMIRVPSDIAALDLLFFNLHLKREPNFYLYVIVLPCFLLTLLSVIGMFWTENNKDEQLTKLSIGLTSMMSMTIFVQMVSEQIPRTSTFPLLGE</sequence>
<comment type="caution">
    <text evidence="5">Lacks conserved residue(s) required for the propagation of feature annotation.</text>
</comment>
<keyword evidence="2 5" id="KW-0812">Transmembrane</keyword>
<evidence type="ECO:0000313" key="8">
    <source>
        <dbReference type="WBParaSite" id="MBELARI_LOCUS9586"/>
    </source>
</evidence>
<dbReference type="SUPFAM" id="SSF63712">
    <property type="entry name" value="Nicotinic receptor ligand binding domain-like"/>
    <property type="match status" value="1"/>
</dbReference>
<evidence type="ECO:0000256" key="3">
    <source>
        <dbReference type="ARBA" id="ARBA00022989"/>
    </source>
</evidence>
<keyword evidence="5" id="KW-0813">Transport</keyword>
<evidence type="ECO:0000256" key="2">
    <source>
        <dbReference type="ARBA" id="ARBA00022692"/>
    </source>
</evidence>
<dbReference type="InterPro" id="IPR006201">
    <property type="entry name" value="Neur_channel"/>
</dbReference>
<evidence type="ECO:0000256" key="4">
    <source>
        <dbReference type="ARBA" id="ARBA00023136"/>
    </source>
</evidence>
<keyword evidence="5" id="KW-0732">Signal</keyword>
<organism evidence="7 8">
    <name type="scientific">Mesorhabditis belari</name>
    <dbReference type="NCBI Taxonomy" id="2138241"/>
    <lineage>
        <taxon>Eukaryota</taxon>
        <taxon>Metazoa</taxon>
        <taxon>Ecdysozoa</taxon>
        <taxon>Nematoda</taxon>
        <taxon>Chromadorea</taxon>
        <taxon>Rhabditida</taxon>
        <taxon>Rhabditina</taxon>
        <taxon>Rhabditomorpha</taxon>
        <taxon>Rhabditoidea</taxon>
        <taxon>Rhabditidae</taxon>
        <taxon>Mesorhabditinae</taxon>
        <taxon>Mesorhabditis</taxon>
    </lineage>
</organism>
<comment type="subcellular location">
    <subcellularLocation>
        <location evidence="1">Membrane</location>
        <topology evidence="1">Multi-pass membrane protein</topology>
    </subcellularLocation>
</comment>
<dbReference type="GO" id="GO:0004888">
    <property type="term" value="F:transmembrane signaling receptor activity"/>
    <property type="evidence" value="ECO:0007669"/>
    <property type="project" value="InterPro"/>
</dbReference>
<evidence type="ECO:0000259" key="6">
    <source>
        <dbReference type="Pfam" id="PF02931"/>
    </source>
</evidence>
<dbReference type="GO" id="GO:0005230">
    <property type="term" value="F:extracellular ligand-gated monoatomic ion channel activity"/>
    <property type="evidence" value="ECO:0007669"/>
    <property type="project" value="InterPro"/>
</dbReference>
<feature type="transmembrane region" description="Helical" evidence="5">
    <location>
        <begin position="256"/>
        <end position="278"/>
    </location>
</feature>
<reference evidence="8" key="1">
    <citation type="submission" date="2024-02" db="UniProtKB">
        <authorList>
            <consortium name="WormBaseParasite"/>
        </authorList>
    </citation>
    <scope>IDENTIFICATION</scope>
</reference>
<feature type="domain" description="Neurotransmitter-gated ion-channel ligand-binding" evidence="6">
    <location>
        <begin position="39"/>
        <end position="254"/>
    </location>
</feature>
<keyword evidence="4 5" id="KW-0472">Membrane</keyword>
<dbReference type="WBParaSite" id="MBELARI_LOCUS9586">
    <property type="protein sequence ID" value="MBELARI_LOCUS9586"/>
    <property type="gene ID" value="MBELARI_LOCUS9586"/>
</dbReference>
<dbReference type="Gene3D" id="2.70.170.10">
    <property type="entry name" value="Neurotransmitter-gated ion-channel ligand-binding domain"/>
    <property type="match status" value="1"/>
</dbReference>
<dbReference type="InterPro" id="IPR036734">
    <property type="entry name" value="Neur_chan_lig-bd_sf"/>
</dbReference>
<dbReference type="SUPFAM" id="SSF90112">
    <property type="entry name" value="Neurotransmitter-gated ion-channel transmembrane pore"/>
    <property type="match status" value="1"/>
</dbReference>
<dbReference type="PANTHER" id="PTHR18945">
    <property type="entry name" value="NEUROTRANSMITTER GATED ION CHANNEL"/>
    <property type="match status" value="1"/>
</dbReference>
<dbReference type="Pfam" id="PF02931">
    <property type="entry name" value="Neur_chan_LBD"/>
    <property type="match status" value="1"/>
</dbReference>
<evidence type="ECO:0000313" key="7">
    <source>
        <dbReference type="Proteomes" id="UP000887575"/>
    </source>
</evidence>
<protein>
    <recommendedName>
        <fullName evidence="6">Neurotransmitter-gated ion-channel ligand-binding domain-containing protein</fullName>
    </recommendedName>
</protein>
<dbReference type="CDD" id="cd19051">
    <property type="entry name" value="LGIC_TM_cation"/>
    <property type="match status" value="1"/>
</dbReference>
<dbReference type="AlphaFoldDB" id="A0AAF3FQV5"/>
<feature type="chain" id="PRO_5041784365" description="Neurotransmitter-gated ion-channel ligand-binding domain-containing protein" evidence="5">
    <location>
        <begin position="17"/>
        <end position="322"/>
    </location>
</feature>
<dbReference type="PROSITE" id="PS00236">
    <property type="entry name" value="NEUROTR_ION_CHANNEL"/>
    <property type="match status" value="1"/>
</dbReference>
<feature type="transmembrane region" description="Helical" evidence="5">
    <location>
        <begin position="290"/>
        <end position="308"/>
    </location>
</feature>
<dbReference type="InterPro" id="IPR036719">
    <property type="entry name" value="Neuro-gated_channel_TM_sf"/>
</dbReference>
<keyword evidence="3 5" id="KW-1133">Transmembrane helix</keyword>
<comment type="similarity">
    <text evidence="5">Belongs to the ligand-gated ion channel (TC 1.A.9) family.</text>
</comment>
<dbReference type="Proteomes" id="UP000887575">
    <property type="component" value="Unassembled WGS sequence"/>
</dbReference>
<dbReference type="InterPro" id="IPR018000">
    <property type="entry name" value="Neurotransmitter_ion_chnl_CS"/>
</dbReference>